<feature type="domain" description="Acyl-CoA thioesterase-like N-terminal HotDog" evidence="1">
    <location>
        <begin position="31"/>
        <end position="113"/>
    </location>
</feature>
<evidence type="ECO:0000259" key="1">
    <source>
        <dbReference type="Pfam" id="PF13622"/>
    </source>
</evidence>
<dbReference type="InterPro" id="IPR042171">
    <property type="entry name" value="Acyl-CoA_hotdog"/>
</dbReference>
<dbReference type="RefSeq" id="WP_231998755.1">
    <property type="nucleotide sequence ID" value="NZ_AP019307.1"/>
</dbReference>
<dbReference type="Proteomes" id="UP000271573">
    <property type="component" value="Chromosome"/>
</dbReference>
<protein>
    <submittedName>
        <fullName evidence="3">Thioesterase</fullName>
    </submittedName>
</protein>
<evidence type="ECO:0000313" key="3">
    <source>
        <dbReference type="EMBL" id="BBH18477.1"/>
    </source>
</evidence>
<dbReference type="SUPFAM" id="SSF54637">
    <property type="entry name" value="Thioesterase/thiol ester dehydrase-isomerase"/>
    <property type="match status" value="1"/>
</dbReference>
<dbReference type="InterPro" id="IPR029069">
    <property type="entry name" value="HotDog_dom_sf"/>
</dbReference>
<gene>
    <name evidence="3" type="ORF">Back2_27640</name>
</gene>
<name>A0A3G9IHG9_9ACTN</name>
<reference evidence="3 4" key="1">
    <citation type="submission" date="2018-11" db="EMBL/GenBank/DDBJ databases">
        <title>Complete genome sequence of Nocardioides baekrokdamisoli strain KCTC 39748.</title>
        <authorList>
            <person name="Kang S.W."/>
            <person name="Lee K.C."/>
            <person name="Kim K.K."/>
            <person name="Kim J.S."/>
            <person name="Kim D.S."/>
            <person name="Ko S.H."/>
            <person name="Yang S.H."/>
            <person name="Shin Y.K."/>
            <person name="Lee J.S."/>
        </authorList>
    </citation>
    <scope>NUCLEOTIDE SEQUENCE [LARGE SCALE GENOMIC DNA]</scope>
    <source>
        <strain evidence="3 4">KCTC 39748</strain>
    </source>
</reference>
<dbReference type="InterPro" id="IPR049449">
    <property type="entry name" value="TesB_ACOT8-like_N"/>
</dbReference>
<dbReference type="KEGG" id="nbe:Back2_27640"/>
<evidence type="ECO:0000259" key="2">
    <source>
        <dbReference type="Pfam" id="PF20789"/>
    </source>
</evidence>
<evidence type="ECO:0000313" key="4">
    <source>
        <dbReference type="Proteomes" id="UP000271573"/>
    </source>
</evidence>
<dbReference type="InterPro" id="IPR049450">
    <property type="entry name" value="ACOT8-like_C"/>
</dbReference>
<accession>A0A3G9IHG9</accession>
<feature type="domain" description="Acyl-CoA thioesterase-like C-terminal" evidence="2">
    <location>
        <begin position="148"/>
        <end position="258"/>
    </location>
</feature>
<keyword evidence="4" id="KW-1185">Reference proteome</keyword>
<dbReference type="Gene3D" id="2.40.160.210">
    <property type="entry name" value="Acyl-CoA thioesterase, double hotdog domain"/>
    <property type="match status" value="1"/>
</dbReference>
<organism evidence="3 4">
    <name type="scientific">Nocardioides baekrokdamisoli</name>
    <dbReference type="NCBI Taxonomy" id="1804624"/>
    <lineage>
        <taxon>Bacteria</taxon>
        <taxon>Bacillati</taxon>
        <taxon>Actinomycetota</taxon>
        <taxon>Actinomycetes</taxon>
        <taxon>Propionibacteriales</taxon>
        <taxon>Nocardioidaceae</taxon>
        <taxon>Nocardioides</taxon>
    </lineage>
</organism>
<dbReference type="Pfam" id="PF20789">
    <property type="entry name" value="4HBT_3C"/>
    <property type="match status" value="1"/>
</dbReference>
<dbReference type="EMBL" id="AP019307">
    <property type="protein sequence ID" value="BBH18477.1"/>
    <property type="molecule type" value="Genomic_DNA"/>
</dbReference>
<sequence>MPMDPALRDAFALFVLDGDVLVPQDIARSLWKADQMHGVATCGALGRAAERAIDELGRGDLQPARFTVDLFRAPSMNPCTTRVEVLREGSRIAVLEAFLEQDGEDVAAARVLFLKPGDSPSGEVWTSPEILTPPPLEIAPPTDDPRPPHFCSDTGWSQDFSAHQNAGRKQMWQVALPIVAGEETSPFAGLAGAADTTSMVMNWGSQGVEHINTDVTLSISRLPVSAEVGMAALTWHTNDGIATGTAAVYDREGVFGTSSVVSLANTRRSVDFTSDAVLGHIESA</sequence>
<proteinExistence type="predicted"/>
<dbReference type="Pfam" id="PF13622">
    <property type="entry name" value="4HBT_3"/>
    <property type="match status" value="1"/>
</dbReference>
<dbReference type="AlphaFoldDB" id="A0A3G9IHG9"/>